<name>A0AAV5E8V9_ELECO</name>
<organism evidence="3 4">
    <name type="scientific">Eleusine coracana subsp. coracana</name>
    <dbReference type="NCBI Taxonomy" id="191504"/>
    <lineage>
        <taxon>Eukaryota</taxon>
        <taxon>Viridiplantae</taxon>
        <taxon>Streptophyta</taxon>
        <taxon>Embryophyta</taxon>
        <taxon>Tracheophyta</taxon>
        <taxon>Spermatophyta</taxon>
        <taxon>Magnoliopsida</taxon>
        <taxon>Liliopsida</taxon>
        <taxon>Poales</taxon>
        <taxon>Poaceae</taxon>
        <taxon>PACMAD clade</taxon>
        <taxon>Chloridoideae</taxon>
        <taxon>Cynodonteae</taxon>
        <taxon>Eleusininae</taxon>
        <taxon>Eleusine</taxon>
    </lineage>
</organism>
<feature type="domain" description="Disease resistance R13L4/SHOC-2-like LRR" evidence="2">
    <location>
        <begin position="17"/>
        <end position="231"/>
    </location>
</feature>
<sequence>MDLSARQHWIEFSEGSTIGSNLQEFAKLKKLSFYKIYNNRGIYQDVISSIQHLGDCSLESLVIDDESSYFLGSLYSMSSPPVFLIALELSGRLVKLPKWISRLHELSKLTLSATILGTANLVILSKLPSLFSLTFSISRKSHEDEMENVLKYNMNDSSEEIFIPGQGFTKLKLLRIFIPVLFPLKFSKNSTPELLRVELRFKMSVGISGMEELVKLQDVFITVDGQASEETKMCL</sequence>
<dbReference type="Pfam" id="PF23598">
    <property type="entry name" value="LRR_14"/>
    <property type="match status" value="1"/>
</dbReference>
<dbReference type="EMBL" id="BQKI01000074">
    <property type="protein sequence ID" value="GJN19010.1"/>
    <property type="molecule type" value="Genomic_DNA"/>
</dbReference>
<keyword evidence="4" id="KW-1185">Reference proteome</keyword>
<accession>A0AAV5E8V9</accession>
<evidence type="ECO:0000259" key="2">
    <source>
        <dbReference type="Pfam" id="PF23598"/>
    </source>
</evidence>
<comment type="caution">
    <text evidence="3">The sequence shown here is derived from an EMBL/GenBank/DDBJ whole genome shotgun (WGS) entry which is preliminary data.</text>
</comment>
<reference evidence="3" key="1">
    <citation type="journal article" date="2018" name="DNA Res.">
        <title>Multiple hybrid de novo genome assembly of finger millet, an orphan allotetraploid crop.</title>
        <authorList>
            <person name="Hatakeyama M."/>
            <person name="Aluri S."/>
            <person name="Balachadran M.T."/>
            <person name="Sivarajan S.R."/>
            <person name="Patrignani A."/>
            <person name="Gruter S."/>
            <person name="Poveda L."/>
            <person name="Shimizu-Inatsugi R."/>
            <person name="Baeten J."/>
            <person name="Francoijs K.J."/>
            <person name="Nataraja K.N."/>
            <person name="Reddy Y.A.N."/>
            <person name="Phadnis S."/>
            <person name="Ravikumar R.L."/>
            <person name="Schlapbach R."/>
            <person name="Sreeman S.M."/>
            <person name="Shimizu K.K."/>
        </authorList>
    </citation>
    <scope>NUCLEOTIDE SEQUENCE</scope>
</reference>
<evidence type="ECO:0000313" key="3">
    <source>
        <dbReference type="EMBL" id="GJN19010.1"/>
    </source>
</evidence>
<gene>
    <name evidence="3" type="primary">gb06237</name>
    <name evidence="3" type="ORF">PR202_gb06237</name>
</gene>
<dbReference type="Gene3D" id="3.80.10.10">
    <property type="entry name" value="Ribonuclease Inhibitor"/>
    <property type="match status" value="1"/>
</dbReference>
<evidence type="ECO:0000313" key="4">
    <source>
        <dbReference type="Proteomes" id="UP001054889"/>
    </source>
</evidence>
<dbReference type="InterPro" id="IPR032675">
    <property type="entry name" value="LRR_dom_sf"/>
</dbReference>
<dbReference type="Proteomes" id="UP001054889">
    <property type="component" value="Unassembled WGS sequence"/>
</dbReference>
<proteinExistence type="predicted"/>
<protein>
    <recommendedName>
        <fullName evidence="2">Disease resistance R13L4/SHOC-2-like LRR domain-containing protein</fullName>
    </recommendedName>
</protein>
<dbReference type="SUPFAM" id="SSF52047">
    <property type="entry name" value="RNI-like"/>
    <property type="match status" value="1"/>
</dbReference>
<keyword evidence="1" id="KW-0677">Repeat</keyword>
<evidence type="ECO:0000256" key="1">
    <source>
        <dbReference type="ARBA" id="ARBA00022737"/>
    </source>
</evidence>
<dbReference type="InterPro" id="IPR055414">
    <property type="entry name" value="LRR_R13L4/SHOC2-like"/>
</dbReference>
<dbReference type="AlphaFoldDB" id="A0AAV5E8V9"/>
<reference evidence="3" key="2">
    <citation type="submission" date="2021-12" db="EMBL/GenBank/DDBJ databases">
        <title>Resequencing data analysis of finger millet.</title>
        <authorList>
            <person name="Hatakeyama M."/>
            <person name="Aluri S."/>
            <person name="Balachadran M.T."/>
            <person name="Sivarajan S.R."/>
            <person name="Poveda L."/>
            <person name="Shimizu-Inatsugi R."/>
            <person name="Schlapbach R."/>
            <person name="Sreeman S.M."/>
            <person name="Shimizu K.K."/>
        </authorList>
    </citation>
    <scope>NUCLEOTIDE SEQUENCE</scope>
</reference>